<comment type="caution">
    <text evidence="3">The sequence shown here is derived from an EMBL/GenBank/DDBJ whole genome shotgun (WGS) entry which is preliminary data.</text>
</comment>
<protein>
    <submittedName>
        <fullName evidence="3">SRPBCC domain-containing protein</fullName>
    </submittedName>
</protein>
<gene>
    <name evidence="3" type="ORF">E1212_13565</name>
</gene>
<dbReference type="EMBL" id="SMKL01000026">
    <property type="protein sequence ID" value="TDC50965.1"/>
    <property type="molecule type" value="Genomic_DNA"/>
</dbReference>
<name>A0A4V2XX09_9ACTN</name>
<feature type="domain" description="Activator of Hsp90 ATPase homologue 1/2-like C-terminal" evidence="2">
    <location>
        <begin position="15"/>
        <end position="155"/>
    </location>
</feature>
<dbReference type="InterPro" id="IPR023393">
    <property type="entry name" value="START-like_dom_sf"/>
</dbReference>
<sequence length="156" mass="17382">MSTLTRGFVIVRRFAAPRELVYRAWTDPDQLQWFGDTGVPAHRHRTTVDLQVGGAWRIDMVESPGRRYTTGGVYREIVPPERLVFTWGAAGGWPDLDPARPDDNPVVTVTLEPVDGGTEMTVHFGFPGHLTDAEVQAWLDLGVEPGMRETIARLTV</sequence>
<dbReference type="Gene3D" id="3.30.530.20">
    <property type="match status" value="1"/>
</dbReference>
<dbReference type="Proteomes" id="UP000295621">
    <property type="component" value="Unassembled WGS sequence"/>
</dbReference>
<dbReference type="Pfam" id="PF08327">
    <property type="entry name" value="AHSA1"/>
    <property type="match status" value="1"/>
</dbReference>
<organism evidence="3 4">
    <name type="scientific">Jiangella ureilytica</name>
    <dbReference type="NCBI Taxonomy" id="2530374"/>
    <lineage>
        <taxon>Bacteria</taxon>
        <taxon>Bacillati</taxon>
        <taxon>Actinomycetota</taxon>
        <taxon>Actinomycetes</taxon>
        <taxon>Jiangellales</taxon>
        <taxon>Jiangellaceae</taxon>
        <taxon>Jiangella</taxon>
    </lineage>
</organism>
<accession>A0A4V2XX09</accession>
<evidence type="ECO:0000256" key="1">
    <source>
        <dbReference type="ARBA" id="ARBA00006817"/>
    </source>
</evidence>
<reference evidence="3 4" key="1">
    <citation type="submission" date="2019-02" db="EMBL/GenBank/DDBJ databases">
        <title>Draft genome sequences of novel Actinobacteria.</title>
        <authorList>
            <person name="Sahin N."/>
            <person name="Ay H."/>
            <person name="Saygin H."/>
        </authorList>
    </citation>
    <scope>NUCLEOTIDE SEQUENCE [LARGE SCALE GENOMIC DNA]</scope>
    <source>
        <strain evidence="3 4">KC603</strain>
    </source>
</reference>
<dbReference type="RefSeq" id="WP_131983268.1">
    <property type="nucleotide sequence ID" value="NZ_SMKL01000026.1"/>
</dbReference>
<evidence type="ECO:0000259" key="2">
    <source>
        <dbReference type="Pfam" id="PF08327"/>
    </source>
</evidence>
<comment type="similarity">
    <text evidence="1">Belongs to the AHA1 family.</text>
</comment>
<dbReference type="AlphaFoldDB" id="A0A4V2XX09"/>
<evidence type="ECO:0000313" key="4">
    <source>
        <dbReference type="Proteomes" id="UP000295621"/>
    </source>
</evidence>
<evidence type="ECO:0000313" key="3">
    <source>
        <dbReference type="EMBL" id="TDC50965.1"/>
    </source>
</evidence>
<keyword evidence="4" id="KW-1185">Reference proteome</keyword>
<dbReference type="SUPFAM" id="SSF55961">
    <property type="entry name" value="Bet v1-like"/>
    <property type="match status" value="1"/>
</dbReference>
<proteinExistence type="inferred from homology"/>
<dbReference type="OrthoDB" id="3365660at2"/>
<dbReference type="CDD" id="cd07814">
    <property type="entry name" value="SRPBCC_CalC_Aha1-like"/>
    <property type="match status" value="1"/>
</dbReference>
<dbReference type="InterPro" id="IPR013538">
    <property type="entry name" value="ASHA1/2-like_C"/>
</dbReference>